<comment type="function">
    <text evidence="6">RNaseP catalyzes the removal of the 5'-leader sequence from pre-tRNA to produce the mature 5'-terminus. It can also cleave other RNA substrates such as 4.5S RNA. The protein component plays an auxiliary but essential role in vivo by binding to the 5'-leader sequence and broadening the substrate specificity of the ribozyme.</text>
</comment>
<sequence length="117" mass="13357">MLPADYRLRHPRDFERIYKEGKTLRTALFRLKTRPNGLLQTRVGIVVPNKIIKSAVARNRTKRQIRNVFEELILSLQSGYDIVALAQPGISEASHAAIKQDLVSALSKIRLLQKTHE</sequence>
<dbReference type="HAMAP" id="MF_00227">
    <property type="entry name" value="RNase_P"/>
    <property type="match status" value="1"/>
</dbReference>
<keyword evidence="2 6" id="KW-0540">Nuclease</keyword>
<evidence type="ECO:0000256" key="3">
    <source>
        <dbReference type="ARBA" id="ARBA00022759"/>
    </source>
</evidence>
<evidence type="ECO:0000256" key="6">
    <source>
        <dbReference type="HAMAP-Rule" id="MF_00227"/>
    </source>
</evidence>
<evidence type="ECO:0000256" key="4">
    <source>
        <dbReference type="ARBA" id="ARBA00022801"/>
    </source>
</evidence>
<dbReference type="GO" id="GO:0030677">
    <property type="term" value="C:ribonuclease P complex"/>
    <property type="evidence" value="ECO:0007669"/>
    <property type="project" value="TreeGrafter"/>
</dbReference>
<dbReference type="Gene3D" id="3.30.230.10">
    <property type="match status" value="1"/>
</dbReference>
<gene>
    <name evidence="6 8" type="primary">rnpA</name>
    <name evidence="8" type="ORF">COW24_04205</name>
</gene>
<dbReference type="PANTHER" id="PTHR33992">
    <property type="entry name" value="RIBONUCLEASE P PROTEIN COMPONENT"/>
    <property type="match status" value="1"/>
</dbReference>
<accession>A0A2M7H360</accession>
<organism evidence="8 9">
    <name type="scientific">Candidatus Kerfeldbacteria bacterium CG15_BIG_FIL_POST_REV_8_21_14_020_45_12</name>
    <dbReference type="NCBI Taxonomy" id="2014247"/>
    <lineage>
        <taxon>Bacteria</taxon>
        <taxon>Candidatus Kerfeldiibacteriota</taxon>
    </lineage>
</organism>
<evidence type="ECO:0000313" key="9">
    <source>
        <dbReference type="Proteomes" id="UP000230292"/>
    </source>
</evidence>
<evidence type="ECO:0000313" key="8">
    <source>
        <dbReference type="EMBL" id="PIW36629.1"/>
    </source>
</evidence>
<dbReference type="NCBIfam" id="TIGR00188">
    <property type="entry name" value="rnpA"/>
    <property type="match status" value="1"/>
</dbReference>
<keyword evidence="3 6" id="KW-0255">Endonuclease</keyword>
<dbReference type="SUPFAM" id="SSF54211">
    <property type="entry name" value="Ribosomal protein S5 domain 2-like"/>
    <property type="match status" value="1"/>
</dbReference>
<proteinExistence type="inferred from homology"/>
<name>A0A2M7H360_9BACT</name>
<comment type="catalytic activity">
    <reaction evidence="6">
        <text>Endonucleolytic cleavage of RNA, removing 5'-extranucleotides from tRNA precursor.</text>
        <dbReference type="EC" id="3.1.26.5"/>
    </reaction>
</comment>
<dbReference type="InterPro" id="IPR020568">
    <property type="entry name" value="Ribosomal_Su5_D2-typ_SF"/>
</dbReference>
<evidence type="ECO:0000256" key="1">
    <source>
        <dbReference type="ARBA" id="ARBA00022694"/>
    </source>
</evidence>
<reference evidence="8 9" key="1">
    <citation type="submission" date="2017-09" db="EMBL/GenBank/DDBJ databases">
        <title>Depth-based differentiation of microbial function through sediment-hosted aquifers and enrichment of novel symbionts in the deep terrestrial subsurface.</title>
        <authorList>
            <person name="Probst A.J."/>
            <person name="Ladd B."/>
            <person name="Jarett J.K."/>
            <person name="Geller-Mcgrath D.E."/>
            <person name="Sieber C.M."/>
            <person name="Emerson J.B."/>
            <person name="Anantharaman K."/>
            <person name="Thomas B.C."/>
            <person name="Malmstrom R."/>
            <person name="Stieglmeier M."/>
            <person name="Klingl A."/>
            <person name="Woyke T."/>
            <person name="Ryan C.M."/>
            <person name="Banfield J.F."/>
        </authorList>
    </citation>
    <scope>NUCLEOTIDE SEQUENCE [LARGE SCALE GENOMIC DNA]</scope>
    <source>
        <strain evidence="8">CG15_BIG_FIL_POST_REV_8_21_14_020_45_12</strain>
    </source>
</reference>
<dbReference type="GO" id="GO:0001682">
    <property type="term" value="P:tRNA 5'-leader removal"/>
    <property type="evidence" value="ECO:0007669"/>
    <property type="project" value="UniProtKB-UniRule"/>
</dbReference>
<keyword evidence="4 6" id="KW-0378">Hydrolase</keyword>
<evidence type="ECO:0000256" key="5">
    <source>
        <dbReference type="ARBA" id="ARBA00022884"/>
    </source>
</evidence>
<dbReference type="GO" id="GO:0004526">
    <property type="term" value="F:ribonuclease P activity"/>
    <property type="evidence" value="ECO:0007669"/>
    <property type="project" value="UniProtKB-UniRule"/>
</dbReference>
<comment type="subunit">
    <text evidence="6">Consists of a catalytic RNA component (M1 or rnpB) and a protein subunit.</text>
</comment>
<evidence type="ECO:0000256" key="7">
    <source>
        <dbReference type="NCBIfam" id="TIGR00188"/>
    </source>
</evidence>
<keyword evidence="1 6" id="KW-0819">tRNA processing</keyword>
<comment type="caution">
    <text evidence="8">The sequence shown here is derived from an EMBL/GenBank/DDBJ whole genome shotgun (WGS) entry which is preliminary data.</text>
</comment>
<dbReference type="Proteomes" id="UP000230292">
    <property type="component" value="Unassembled WGS sequence"/>
</dbReference>
<protein>
    <recommendedName>
        <fullName evidence="6 7">Ribonuclease P protein component</fullName>
        <shortName evidence="6">RNase P protein</shortName>
        <shortName evidence="6">RNaseP protein</shortName>
        <ecNumber evidence="6 7">3.1.26.5</ecNumber>
    </recommendedName>
    <alternativeName>
        <fullName evidence="6">Protein C5</fullName>
    </alternativeName>
</protein>
<dbReference type="PANTHER" id="PTHR33992:SF1">
    <property type="entry name" value="RIBONUCLEASE P PROTEIN COMPONENT"/>
    <property type="match status" value="1"/>
</dbReference>
<dbReference type="EMBL" id="PFGC01000044">
    <property type="protein sequence ID" value="PIW36629.1"/>
    <property type="molecule type" value="Genomic_DNA"/>
</dbReference>
<dbReference type="GO" id="GO:0000049">
    <property type="term" value="F:tRNA binding"/>
    <property type="evidence" value="ECO:0007669"/>
    <property type="project" value="UniProtKB-UniRule"/>
</dbReference>
<evidence type="ECO:0000256" key="2">
    <source>
        <dbReference type="ARBA" id="ARBA00022722"/>
    </source>
</evidence>
<dbReference type="Pfam" id="PF00825">
    <property type="entry name" value="Ribonuclease_P"/>
    <property type="match status" value="1"/>
</dbReference>
<dbReference type="GO" id="GO:0042781">
    <property type="term" value="F:3'-tRNA processing endoribonuclease activity"/>
    <property type="evidence" value="ECO:0007669"/>
    <property type="project" value="TreeGrafter"/>
</dbReference>
<dbReference type="AlphaFoldDB" id="A0A2M7H360"/>
<dbReference type="EC" id="3.1.26.5" evidence="6 7"/>
<comment type="similarity">
    <text evidence="6">Belongs to the RnpA family.</text>
</comment>
<keyword evidence="5 6" id="KW-0694">RNA-binding</keyword>
<dbReference type="InterPro" id="IPR014721">
    <property type="entry name" value="Ribsml_uS5_D2-typ_fold_subgr"/>
</dbReference>
<dbReference type="InterPro" id="IPR000100">
    <property type="entry name" value="RNase_P"/>
</dbReference>